<accession>A0A0A8ZQ04</accession>
<name>A0A0A8ZQ04_ARUDO</name>
<evidence type="ECO:0000313" key="1">
    <source>
        <dbReference type="EMBL" id="JAD40876.1"/>
    </source>
</evidence>
<protein>
    <submittedName>
        <fullName evidence="1">Uncharacterized protein</fullName>
    </submittedName>
</protein>
<reference evidence="1" key="1">
    <citation type="submission" date="2014-09" db="EMBL/GenBank/DDBJ databases">
        <authorList>
            <person name="Magalhaes I.L.F."/>
            <person name="Oliveira U."/>
            <person name="Santos F.R."/>
            <person name="Vidigal T.H.D.A."/>
            <person name="Brescovit A.D."/>
            <person name="Santos A.J."/>
        </authorList>
    </citation>
    <scope>NUCLEOTIDE SEQUENCE</scope>
    <source>
        <tissue evidence="1">Shoot tissue taken approximately 20 cm above the soil surface</tissue>
    </source>
</reference>
<sequence length="46" mass="5364">MYLLTKNTRACCQHACQRVLIRLQPLPHHLTERLHSLCELAVPAER</sequence>
<dbReference type="AlphaFoldDB" id="A0A0A8ZQ04"/>
<organism evidence="1">
    <name type="scientific">Arundo donax</name>
    <name type="common">Giant reed</name>
    <name type="synonym">Donax arundinaceus</name>
    <dbReference type="NCBI Taxonomy" id="35708"/>
    <lineage>
        <taxon>Eukaryota</taxon>
        <taxon>Viridiplantae</taxon>
        <taxon>Streptophyta</taxon>
        <taxon>Embryophyta</taxon>
        <taxon>Tracheophyta</taxon>
        <taxon>Spermatophyta</taxon>
        <taxon>Magnoliopsida</taxon>
        <taxon>Liliopsida</taxon>
        <taxon>Poales</taxon>
        <taxon>Poaceae</taxon>
        <taxon>PACMAD clade</taxon>
        <taxon>Arundinoideae</taxon>
        <taxon>Arundineae</taxon>
        <taxon>Arundo</taxon>
    </lineage>
</organism>
<reference evidence="1" key="2">
    <citation type="journal article" date="2015" name="Data Brief">
        <title>Shoot transcriptome of the giant reed, Arundo donax.</title>
        <authorList>
            <person name="Barrero R.A."/>
            <person name="Guerrero F.D."/>
            <person name="Moolhuijzen P."/>
            <person name="Goolsby J.A."/>
            <person name="Tidwell J."/>
            <person name="Bellgard S.E."/>
            <person name="Bellgard M.I."/>
        </authorList>
    </citation>
    <scope>NUCLEOTIDE SEQUENCE</scope>
    <source>
        <tissue evidence="1">Shoot tissue taken approximately 20 cm above the soil surface</tissue>
    </source>
</reference>
<proteinExistence type="predicted"/>
<dbReference type="EMBL" id="GBRH01257019">
    <property type="protein sequence ID" value="JAD40876.1"/>
    <property type="molecule type" value="Transcribed_RNA"/>
</dbReference>